<name>A0ABR5K1X4_9BACI</name>
<evidence type="ECO:0000313" key="2">
    <source>
        <dbReference type="Proteomes" id="UP000050668"/>
    </source>
</evidence>
<reference evidence="2" key="1">
    <citation type="submission" date="2015-07" db="EMBL/GenBank/DDBJ databases">
        <title>Fjat-14205 dsm 2895.</title>
        <authorList>
            <person name="Liu B."/>
            <person name="Wang J."/>
            <person name="Zhu Y."/>
            <person name="Liu G."/>
            <person name="Chen Q."/>
            <person name="Chen Z."/>
            <person name="Lan J."/>
            <person name="Che J."/>
            <person name="Ge C."/>
            <person name="Shi H."/>
            <person name="Pan Z."/>
            <person name="Liu X."/>
        </authorList>
    </citation>
    <scope>NUCLEOTIDE SEQUENCE [LARGE SCALE GENOMIC DNA]</scope>
    <source>
        <strain evidence="2">DSM 25560</strain>
    </source>
</reference>
<proteinExistence type="predicted"/>
<dbReference type="Proteomes" id="UP000050668">
    <property type="component" value="Unassembled WGS sequence"/>
</dbReference>
<keyword evidence="2" id="KW-1185">Reference proteome</keyword>
<comment type="caution">
    <text evidence="1">The sequence shown here is derived from an EMBL/GenBank/DDBJ whole genome shotgun (WGS) entry which is preliminary data.</text>
</comment>
<dbReference type="RefSeq" id="WP_053583579.1">
    <property type="nucleotide sequence ID" value="NZ_LGRV01000003.1"/>
</dbReference>
<evidence type="ECO:0000313" key="1">
    <source>
        <dbReference type="EMBL" id="KOS68731.1"/>
    </source>
</evidence>
<protein>
    <submittedName>
        <fullName evidence="1">Uncharacterized protein</fullName>
    </submittedName>
</protein>
<sequence>MNPQVIEYYENLFKNEIMQKQFDGARKTLKELFEQLGGQDEAHQTDLHTAYKNVRKELIG</sequence>
<dbReference type="EMBL" id="LGRV01000003">
    <property type="protein sequence ID" value="KOS68731.1"/>
    <property type="molecule type" value="Genomic_DNA"/>
</dbReference>
<accession>A0ABR5K1X4</accession>
<gene>
    <name evidence="1" type="ORF">AEA09_09395</name>
</gene>
<organism evidence="1 2">
    <name type="scientific">Lysinibacillus contaminans</name>
    <dbReference type="NCBI Taxonomy" id="1293441"/>
    <lineage>
        <taxon>Bacteria</taxon>
        <taxon>Bacillati</taxon>
        <taxon>Bacillota</taxon>
        <taxon>Bacilli</taxon>
        <taxon>Bacillales</taxon>
        <taxon>Bacillaceae</taxon>
        <taxon>Lysinibacillus</taxon>
    </lineage>
</organism>